<name>A0A7J7GUZ7_CAMSI</name>
<feature type="region of interest" description="Disordered" evidence="1">
    <location>
        <begin position="233"/>
        <end position="273"/>
    </location>
</feature>
<evidence type="ECO:0000313" key="3">
    <source>
        <dbReference type="EMBL" id="KAF5944257.1"/>
    </source>
</evidence>
<dbReference type="Pfam" id="PF20179">
    <property type="entry name" value="MSS51_C"/>
    <property type="match status" value="1"/>
</dbReference>
<dbReference type="PANTHER" id="PTHR47570">
    <property type="entry name" value="ZINC ION BINDING PROTEIN"/>
    <property type="match status" value="1"/>
</dbReference>
<feature type="compositionally biased region" description="Polar residues" evidence="1">
    <location>
        <begin position="107"/>
        <end position="119"/>
    </location>
</feature>
<dbReference type="AlphaFoldDB" id="A0A7J7GUZ7"/>
<feature type="compositionally biased region" description="Low complexity" evidence="1">
    <location>
        <begin position="245"/>
        <end position="257"/>
    </location>
</feature>
<reference evidence="4" key="1">
    <citation type="journal article" date="2020" name="Nat. Commun.">
        <title>Genome assembly of wild tea tree DASZ reveals pedigree and selection history of tea varieties.</title>
        <authorList>
            <person name="Zhang W."/>
            <person name="Zhang Y."/>
            <person name="Qiu H."/>
            <person name="Guo Y."/>
            <person name="Wan H."/>
            <person name="Zhang X."/>
            <person name="Scossa F."/>
            <person name="Alseekh S."/>
            <person name="Zhang Q."/>
            <person name="Wang P."/>
            <person name="Xu L."/>
            <person name="Schmidt M.H."/>
            <person name="Jia X."/>
            <person name="Li D."/>
            <person name="Zhu A."/>
            <person name="Guo F."/>
            <person name="Chen W."/>
            <person name="Ni D."/>
            <person name="Usadel B."/>
            <person name="Fernie A.R."/>
            <person name="Wen W."/>
        </authorList>
    </citation>
    <scope>NUCLEOTIDE SEQUENCE [LARGE SCALE GENOMIC DNA]</scope>
    <source>
        <strain evidence="4">cv. G240</strain>
    </source>
</reference>
<protein>
    <recommendedName>
        <fullName evidence="2">Mitochondrial splicing suppressor 51-like C-terminal domain-containing protein</fullName>
    </recommendedName>
</protein>
<reference evidence="3 4" key="2">
    <citation type="submission" date="2020-07" db="EMBL/GenBank/DDBJ databases">
        <title>Genome assembly of wild tea tree DASZ reveals pedigree and selection history of tea varieties.</title>
        <authorList>
            <person name="Zhang W."/>
        </authorList>
    </citation>
    <scope>NUCLEOTIDE SEQUENCE [LARGE SCALE GENOMIC DNA]</scope>
    <source>
        <strain evidence="4">cv. G240</strain>
        <tissue evidence="3">Leaf</tissue>
    </source>
</reference>
<feature type="domain" description="Mitochondrial splicing suppressor 51-like C-terminal" evidence="2">
    <location>
        <begin position="1"/>
        <end position="108"/>
    </location>
</feature>
<gene>
    <name evidence="3" type="ORF">HYC85_018334</name>
</gene>
<comment type="caution">
    <text evidence="3">The sequence shown here is derived from an EMBL/GenBank/DDBJ whole genome shotgun (WGS) entry which is preliminary data.</text>
</comment>
<keyword evidence="4" id="KW-1185">Reference proteome</keyword>
<proteinExistence type="predicted"/>
<dbReference type="EMBL" id="JACBKZ010000008">
    <property type="protein sequence ID" value="KAF5944257.1"/>
    <property type="molecule type" value="Genomic_DNA"/>
</dbReference>
<organism evidence="3 4">
    <name type="scientific">Camellia sinensis</name>
    <name type="common">Tea plant</name>
    <name type="synonym">Thea sinensis</name>
    <dbReference type="NCBI Taxonomy" id="4442"/>
    <lineage>
        <taxon>Eukaryota</taxon>
        <taxon>Viridiplantae</taxon>
        <taxon>Streptophyta</taxon>
        <taxon>Embryophyta</taxon>
        <taxon>Tracheophyta</taxon>
        <taxon>Spermatophyta</taxon>
        <taxon>Magnoliopsida</taxon>
        <taxon>eudicotyledons</taxon>
        <taxon>Gunneridae</taxon>
        <taxon>Pentapetalae</taxon>
        <taxon>asterids</taxon>
        <taxon>Ericales</taxon>
        <taxon>Theaceae</taxon>
        <taxon>Camellia</taxon>
    </lineage>
</organism>
<dbReference type="InterPro" id="IPR046824">
    <property type="entry name" value="Mss51-like_C"/>
</dbReference>
<sequence>MVGPGVPMNLSGTTSGISSRVRVNLVRGLYQEEATYLSSPHVVIALNCGLEKYASWGGALNLIKSMGVPAFFTDLSELSCANAKQVLRTAGLHITQPVTPNPFRSPVRNNGPSSNLPSYSNEAASEEGFEYADVKIAVAKDLVRKRLSRPFWLGQSAIFCLYCLQEKQAPVFQQHSLSRWNPLHLVHCTQSFCLSTLPPTVRLPQLPTEEVFCLLALPFELLLKQKTFSGSNETYQPYQGHHRPTSTTTTHTTTLSQPLPPPPPPSTATTITPCSTCKSNQNNTPLLYRIKCENVRGERRDEREKAID</sequence>
<dbReference type="Proteomes" id="UP000593564">
    <property type="component" value="Unassembled WGS sequence"/>
</dbReference>
<evidence type="ECO:0000313" key="4">
    <source>
        <dbReference type="Proteomes" id="UP000593564"/>
    </source>
</evidence>
<accession>A0A7J7GUZ7</accession>
<dbReference type="PANTHER" id="PTHR47570:SF2">
    <property type="entry name" value="MYND-TYPE DOMAIN-CONTAINING PROTEIN"/>
    <property type="match status" value="1"/>
</dbReference>
<evidence type="ECO:0000259" key="2">
    <source>
        <dbReference type="Pfam" id="PF20179"/>
    </source>
</evidence>
<feature type="region of interest" description="Disordered" evidence="1">
    <location>
        <begin position="99"/>
        <end position="119"/>
    </location>
</feature>
<evidence type="ECO:0000256" key="1">
    <source>
        <dbReference type="SAM" id="MobiDB-lite"/>
    </source>
</evidence>